<evidence type="ECO:0000313" key="4">
    <source>
        <dbReference type="Proteomes" id="UP000029672"/>
    </source>
</evidence>
<dbReference type="Gene3D" id="3.40.50.620">
    <property type="entry name" value="HUPs"/>
    <property type="match status" value="2"/>
</dbReference>
<dbReference type="PRINTS" id="PR01438">
    <property type="entry name" value="UNVRSLSTRESS"/>
</dbReference>
<evidence type="ECO:0000256" key="1">
    <source>
        <dbReference type="ARBA" id="ARBA00008791"/>
    </source>
</evidence>
<gene>
    <name evidence="3" type="ORF">LO80_06580</name>
</gene>
<sequence length="281" mass="30455">MAYKKVLLAVNVYENADVVINSAVAFAKKNKTEALKIVTVIDCVAPFAPSIVDFQHSIEEEAKEALDKLVSKIKVEHDVEIKHEVLVGNPAAEIVAYAEETECDVIVMGSHATHGVNLLLGSVANAVLHKAKCDVLTVRVSDDEKASARAHDYKKILVPTDLEGDSCTVVDKAKEVAKLYDSRLDTAFVIPNDSISLMTYETDKVEDALEKFAEKNGINGEKSVLIGGISNSVLEKAEENGNDLVIVGSHRRSAIGRFFLGATANSILHEASMDILVVRLK</sequence>
<dbReference type="AlphaFoldDB" id="A0A097EQ43"/>
<evidence type="ECO:0000313" key="3">
    <source>
        <dbReference type="EMBL" id="AIT09661.1"/>
    </source>
</evidence>
<dbReference type="SUPFAM" id="SSF52402">
    <property type="entry name" value="Adenine nucleotide alpha hydrolases-like"/>
    <property type="match status" value="2"/>
</dbReference>
<proteinExistence type="inferred from homology"/>
<dbReference type="STRING" id="1547445.LO80_06580"/>
<feature type="domain" description="UspA" evidence="2">
    <location>
        <begin position="153"/>
        <end position="279"/>
    </location>
</feature>
<name>A0A097EQ43_9GAMM</name>
<dbReference type="HOGENOM" id="CLU_049301_2_1_6"/>
<comment type="similarity">
    <text evidence="1">Belongs to the universal stress protein A family.</text>
</comment>
<dbReference type="CDD" id="cd00293">
    <property type="entry name" value="USP-like"/>
    <property type="match status" value="1"/>
</dbReference>
<evidence type="ECO:0000259" key="2">
    <source>
        <dbReference type="Pfam" id="PF00582"/>
    </source>
</evidence>
<dbReference type="InterPro" id="IPR006016">
    <property type="entry name" value="UspA"/>
</dbReference>
<accession>A0A097EQ43</accession>
<protein>
    <submittedName>
        <fullName evidence="3">Universal stress protein</fullName>
    </submittedName>
</protein>
<dbReference type="PANTHER" id="PTHR46268">
    <property type="entry name" value="STRESS RESPONSE PROTEIN NHAX"/>
    <property type="match status" value="1"/>
</dbReference>
<dbReference type="PANTHER" id="PTHR46268:SF6">
    <property type="entry name" value="UNIVERSAL STRESS PROTEIN UP12"/>
    <property type="match status" value="1"/>
</dbReference>
<dbReference type="KEGG" id="frf:LO80_06580"/>
<dbReference type="eggNOG" id="COG0589">
    <property type="taxonomic scope" value="Bacteria"/>
</dbReference>
<dbReference type="Pfam" id="PF00582">
    <property type="entry name" value="Usp"/>
    <property type="match status" value="2"/>
</dbReference>
<organism evidence="3 4">
    <name type="scientific">Candidatus Francisella endociliophora</name>
    <dbReference type="NCBI Taxonomy" id="653937"/>
    <lineage>
        <taxon>Bacteria</taxon>
        <taxon>Pseudomonadati</taxon>
        <taxon>Pseudomonadota</taxon>
        <taxon>Gammaproteobacteria</taxon>
        <taxon>Thiotrichales</taxon>
        <taxon>Francisellaceae</taxon>
        <taxon>Francisella</taxon>
    </lineage>
</organism>
<keyword evidence="4" id="KW-1185">Reference proteome</keyword>
<reference evidence="3 4" key="1">
    <citation type="submission" date="2014-10" db="EMBL/GenBank/DDBJ databases">
        <title>Whole genome sequence of Francisella endociliophora strain FSC1006, isolated from a laboratory culture of the marine ciliate Euplotes raikovi.</title>
        <authorList>
            <person name="Granberg M."/>
            <person name="Backman S."/>
            <person name="Lundmark E."/>
            <person name="Nilsson E."/>
            <person name="Karlsson E."/>
            <person name="Thelaus J."/>
            <person name="Ohrman C."/>
            <person name="Larkeryd A."/>
            <person name="Stenberg P."/>
        </authorList>
    </citation>
    <scope>NUCLEOTIDE SEQUENCE [LARGE SCALE GENOMIC DNA]</scope>
    <source>
        <strain evidence="3 4">FSC1006</strain>
    </source>
</reference>
<dbReference type="EMBL" id="CP009574">
    <property type="protein sequence ID" value="AIT09661.1"/>
    <property type="molecule type" value="Genomic_DNA"/>
</dbReference>
<feature type="domain" description="UspA" evidence="2">
    <location>
        <begin position="3"/>
        <end position="139"/>
    </location>
</feature>
<dbReference type="RefSeq" id="WP_040009758.1">
    <property type="nucleotide sequence ID" value="NZ_CP009574.1"/>
</dbReference>
<dbReference type="OrthoDB" id="9792500at2"/>
<dbReference type="InterPro" id="IPR006015">
    <property type="entry name" value="Universal_stress_UspA"/>
</dbReference>
<dbReference type="Proteomes" id="UP000029672">
    <property type="component" value="Chromosome"/>
</dbReference>
<dbReference type="InterPro" id="IPR014729">
    <property type="entry name" value="Rossmann-like_a/b/a_fold"/>
</dbReference>